<sequence length="176" mass="19738">MKVRRSGLWTFLNNIAIYLPSTQPLIVDLLKVIRTLYPIATSPVQGFASVFLVTCGRNWADGRTRRLIGYIIIRPAISGLKPMMTKSKALKPDMLAAAQLSILSPRELFESHEAEDSVEGLDAGEVKGHILWTGELLELSLDRWNYWKERWQQIRDGVDVSDEVKGVAVMALAAMN</sequence>
<organism evidence="1 2">
    <name type="scientific">Seiridium unicorne</name>
    <dbReference type="NCBI Taxonomy" id="138068"/>
    <lineage>
        <taxon>Eukaryota</taxon>
        <taxon>Fungi</taxon>
        <taxon>Dikarya</taxon>
        <taxon>Ascomycota</taxon>
        <taxon>Pezizomycotina</taxon>
        <taxon>Sordariomycetes</taxon>
        <taxon>Xylariomycetidae</taxon>
        <taxon>Amphisphaeriales</taxon>
        <taxon>Sporocadaceae</taxon>
        <taxon>Seiridium</taxon>
    </lineage>
</organism>
<proteinExistence type="predicted"/>
<dbReference type="EMBL" id="JARVKF010000067">
    <property type="protein sequence ID" value="KAK9423669.1"/>
    <property type="molecule type" value="Genomic_DNA"/>
</dbReference>
<name>A0ABR2V9Y7_9PEZI</name>
<evidence type="ECO:0000313" key="2">
    <source>
        <dbReference type="Proteomes" id="UP001408356"/>
    </source>
</evidence>
<keyword evidence="2" id="KW-1185">Reference proteome</keyword>
<dbReference type="Pfam" id="PF12311">
    <property type="entry name" value="DUF3632"/>
    <property type="match status" value="1"/>
</dbReference>
<dbReference type="Proteomes" id="UP001408356">
    <property type="component" value="Unassembled WGS sequence"/>
</dbReference>
<evidence type="ECO:0000313" key="1">
    <source>
        <dbReference type="EMBL" id="KAK9423669.1"/>
    </source>
</evidence>
<comment type="caution">
    <text evidence="1">The sequence shown here is derived from an EMBL/GenBank/DDBJ whole genome shotgun (WGS) entry which is preliminary data.</text>
</comment>
<protein>
    <submittedName>
        <fullName evidence="1">Uncharacterized protein</fullName>
    </submittedName>
</protein>
<reference evidence="1 2" key="1">
    <citation type="journal article" date="2024" name="J. Plant Pathol.">
        <title>Sequence and assembly of the genome of Seiridium unicorne, isolate CBS 538.82, causal agent of cypress canker disease.</title>
        <authorList>
            <person name="Scali E."/>
            <person name="Rocca G.D."/>
            <person name="Danti R."/>
            <person name="Garbelotto M."/>
            <person name="Barberini S."/>
            <person name="Baroncelli R."/>
            <person name="Emiliani G."/>
        </authorList>
    </citation>
    <scope>NUCLEOTIDE SEQUENCE [LARGE SCALE GENOMIC DNA]</scope>
    <source>
        <strain evidence="1 2">BM-138-508</strain>
    </source>
</reference>
<gene>
    <name evidence="1" type="ORF">SUNI508_13982</name>
</gene>
<accession>A0ABR2V9Y7</accession>
<dbReference type="InterPro" id="IPR022085">
    <property type="entry name" value="OpdG"/>
</dbReference>